<dbReference type="InterPro" id="IPR008928">
    <property type="entry name" value="6-hairpin_glycosidase_sf"/>
</dbReference>
<evidence type="ECO:0000256" key="1">
    <source>
        <dbReference type="ARBA" id="ARBA00022729"/>
    </source>
</evidence>
<keyword evidence="1 2" id="KW-0732">Signal</keyword>
<dbReference type="Gene3D" id="3.30.2080.10">
    <property type="entry name" value="GH92 mannosidase domain"/>
    <property type="match status" value="1"/>
</dbReference>
<evidence type="ECO:0000313" key="5">
    <source>
        <dbReference type="Proteomes" id="UP000184386"/>
    </source>
</evidence>
<dbReference type="STRING" id="1121322.SAMN02745136_01720"/>
<dbReference type="PANTHER" id="PTHR12143">
    <property type="entry name" value="PEPTIDE N-GLYCANASE PNGASE -RELATED"/>
    <property type="match status" value="1"/>
</dbReference>
<dbReference type="GO" id="GO:0030246">
    <property type="term" value="F:carbohydrate binding"/>
    <property type="evidence" value="ECO:0007669"/>
    <property type="project" value="InterPro"/>
</dbReference>
<dbReference type="NCBIfam" id="TIGR01180">
    <property type="entry name" value="aman2_put"/>
    <property type="match status" value="1"/>
</dbReference>
<dbReference type="SMART" id="SM00635">
    <property type="entry name" value="BID_2"/>
    <property type="match status" value="3"/>
</dbReference>
<dbReference type="InterPro" id="IPR005084">
    <property type="entry name" value="CBM6"/>
</dbReference>
<evidence type="ECO:0000313" key="4">
    <source>
        <dbReference type="EMBL" id="SHK11089.1"/>
    </source>
</evidence>
<accession>A0A1M6PSZ5</accession>
<protein>
    <submittedName>
        <fullName evidence="4">Alpha-1,2-mannosidase, putative</fullName>
    </submittedName>
</protein>
<dbReference type="InterPro" id="IPR008979">
    <property type="entry name" value="Galactose-bd-like_sf"/>
</dbReference>
<dbReference type="RefSeq" id="WP_073274832.1">
    <property type="nucleotide sequence ID" value="NZ_FRAC01000009.1"/>
</dbReference>
<dbReference type="Proteomes" id="UP000184386">
    <property type="component" value="Unassembled WGS sequence"/>
</dbReference>
<dbReference type="PROSITE" id="PS51175">
    <property type="entry name" value="CBM6"/>
    <property type="match status" value="1"/>
</dbReference>
<name>A0A1M6PSZ5_9FIRM</name>
<dbReference type="SUPFAM" id="SSF49785">
    <property type="entry name" value="Galactose-binding domain-like"/>
    <property type="match status" value="1"/>
</dbReference>
<evidence type="ECO:0000259" key="3">
    <source>
        <dbReference type="PROSITE" id="PS51175"/>
    </source>
</evidence>
<dbReference type="GO" id="GO:0005975">
    <property type="term" value="P:carbohydrate metabolic process"/>
    <property type="evidence" value="ECO:0007669"/>
    <property type="project" value="InterPro"/>
</dbReference>
<dbReference type="Gene3D" id="1.20.1610.10">
    <property type="entry name" value="alpha-1,2-mannosidases domains"/>
    <property type="match status" value="1"/>
</dbReference>
<feature type="signal peptide" evidence="2">
    <location>
        <begin position="1"/>
        <end position="27"/>
    </location>
</feature>
<proteinExistence type="predicted"/>
<dbReference type="InterPro" id="IPR003343">
    <property type="entry name" value="Big_2"/>
</dbReference>
<dbReference type="SUPFAM" id="SSF49373">
    <property type="entry name" value="Invasin/intimin cell-adhesion fragments"/>
    <property type="match status" value="3"/>
</dbReference>
<organism evidence="4 5">
    <name type="scientific">Anaerocolumna jejuensis DSM 15929</name>
    <dbReference type="NCBI Taxonomy" id="1121322"/>
    <lineage>
        <taxon>Bacteria</taxon>
        <taxon>Bacillati</taxon>
        <taxon>Bacillota</taxon>
        <taxon>Clostridia</taxon>
        <taxon>Lachnospirales</taxon>
        <taxon>Lachnospiraceae</taxon>
        <taxon>Anaerocolumna</taxon>
    </lineage>
</organism>
<dbReference type="Pfam" id="PF02368">
    <property type="entry name" value="Big_2"/>
    <property type="match status" value="3"/>
</dbReference>
<dbReference type="InterPro" id="IPR005887">
    <property type="entry name" value="GH92_a_mannosidase_put"/>
</dbReference>
<dbReference type="EMBL" id="FRAC01000009">
    <property type="protein sequence ID" value="SHK11089.1"/>
    <property type="molecule type" value="Genomic_DNA"/>
</dbReference>
<gene>
    <name evidence="4" type="ORF">SAMN02745136_01720</name>
</gene>
<dbReference type="InterPro" id="IPR014718">
    <property type="entry name" value="GH-type_carb-bd"/>
</dbReference>
<dbReference type="Gene3D" id="1.20.1050.60">
    <property type="entry name" value="alpha-1,2-mannosidase"/>
    <property type="match status" value="1"/>
</dbReference>
<dbReference type="PANTHER" id="PTHR12143:SF43">
    <property type="entry name" value="PUTATIVE-RELATED"/>
    <property type="match status" value="1"/>
</dbReference>
<feature type="chain" id="PRO_5013019961" evidence="2">
    <location>
        <begin position="28"/>
        <end position="2177"/>
    </location>
</feature>
<dbReference type="GO" id="GO:0005829">
    <property type="term" value="C:cytosol"/>
    <property type="evidence" value="ECO:0007669"/>
    <property type="project" value="TreeGrafter"/>
</dbReference>
<reference evidence="4 5" key="1">
    <citation type="submission" date="2016-11" db="EMBL/GenBank/DDBJ databases">
        <authorList>
            <person name="Jaros S."/>
            <person name="Januszkiewicz K."/>
            <person name="Wedrychowicz H."/>
        </authorList>
    </citation>
    <scope>NUCLEOTIDE SEQUENCE [LARGE SCALE GENOMIC DNA]</scope>
    <source>
        <strain evidence="4 5">DSM 15929</strain>
    </source>
</reference>
<dbReference type="Gene3D" id="2.60.40.1080">
    <property type="match status" value="3"/>
</dbReference>
<dbReference type="Gene3D" id="2.60.120.260">
    <property type="entry name" value="Galactose-binding domain-like"/>
    <property type="match status" value="2"/>
</dbReference>
<dbReference type="GO" id="GO:0000224">
    <property type="term" value="F:peptide-N4-(N-acetyl-beta-glucosaminyl)asparagine amidase activity"/>
    <property type="evidence" value="ECO:0007669"/>
    <property type="project" value="TreeGrafter"/>
</dbReference>
<sequence length="2177" mass="235372">MRNREKRIISWLLMLCMILSNCITVFAETLPIRTDDAQTGKTTLWSASFEDTSGFQANKLDSKGADHIKPVSSKAFAGDITYLVDLNSVTGNSDYNSTETKLKLFDKASSTKYLTNTGVPVNISWSLTGKVKKAVNQYSIVSANDVAARDPKSWVLYGQNEGDSDWTMLDQRSGITFAGRFEEQTFAVSSPKAFSSYKLSITANAGNGGMTQLADIILGTGNPADDQYQLNGMMVDISNGPSSTWNQAANAGWSGAKALKAAGSITEQDAYSYDVIYEDLSIPVSDNTYLKYNIFPAMSNGEAYDFQYTQMYMAVDIKFSDGTYLSDLHAKDQNGNGIDAVSQGDSKTLTTNQWNQIYGKIGDVAKGKTIKKILVVYHKPAHDMTGLKDFTAYFDDIEIYNKGEQVYTHLSNYTNILRGTNDSPGFSRGLTAPAVTMPHGFNFWVPATNTNDNKIYDYQDTSLRYITISHEPSYWVGDRGTWQFMVNTSVDAATAASFGLGSLTADYSHENETAHAHYYSVEFDKAQGAAKGSKLELTPTDHGAAVRFTFDSGVTNKNVIFDCVRAGGAVTFDNSGAVTTFQGYSDHTGNGSKRMYVYGTFDTKAQVTKTNNKAGIASFLKNVVEMKIATSYISYDQAKKNLELEIEAAETFDDIFVKAQTAWDQKLGVVNGVKGAAYEQLVTLYSNLYRLFTYPNTMSENTGTKAAPVWKYKSPYKDAGAEPVEGKIYINNGFWDTYRTAWAAYSLLTPTESAEMLNGLVQHYHDQGWVPRWIAPGGTNSMVGTSSDVIFADALVKGISFDYEGAYASALRNAAAVSSNLTNGGRKNLNTSIFLGYTPGTGEDFSWSMEGYINDYGISQMAKVLAEKETDAAKKEEYLAEYQYYLNRAKNYVKLFDNSGEAYGDQWFKGKAANGDWVTSNYTNDVFDPFYWGESYTETNAFNMAASVPQDGLGLAALYGGTEKLGLKLDTVFETNGIYNGYGAVNGVGGIHEQKEAREVKLGQYGHSNQPSHHLIYMYNYAAQPWKTQKYVRDVLDRCYVGGTFGQGYIGDEDNGEMSAWYIFSALGFYPLQMGSDEFAVGSPLFDEVTLQLEGGHALTIKANNNSKDNVYVQSMKLNGSPYTKSYIKYSDIIQGGTVEFNMGAAPNTSFGTGDGDLPGSITALGEEPRAYDDLMDASANKLQAATDTSLVLQDNFASGVTGAAALIDNNSGTEISLSEGDTVYYNLLKGKKAEMFTITSGKTDGAPAWVTLYGAEDNGQWTELAAYNNLAFEWSQYTRPFRINEALQKEYTHYKFVFGQGTVSEIELLNYDDGAFDREDLGRLIQSAKLIDQSNLIDTLKEILNTAIITANAVYALPDSSEEAYTNAFNALKKAIKKVTGTLTEAYSRIEAEAFSNGNVLIDKIGDIPNNIGGVKANYWASYDNVLFKGDTNYIEMYYAAQGSDGGGYVEIHLDDKESAPVGIIQTPVTASSGWSNYVKVTAALPKGITGVHDVYLVFRNDGTHAYVANVDWFRFDAISSITAIAGEHGLISSSGSSAAYGGNVTFDIDPDDGYVIEQLLVNGVDTGFRGYGSQKVLYPLKNITQNITANVTFQPINAGAVTPSAIQITALPHKLNYTVGESLDLSGLEVSATFEDGTTALVYDYQIATENPTAREGTVPVVISYGNVSASFDITVSGAVSVTPSAIRITMLPNKLVYHVGEALDLTGMEVTADYSDGRSAVVSGYEVITKEPTSTPGTITVTIGYEGVTAAFEIRVASNNPSEPDITGLEITKYPDKLEYYTGEALDLTGMEVKAAYKDGTMAYIKDYEVVTQNPISGQGLKPITISYKGFTAAFNIRVISTPSVPGNPSEPAAPSISVTGLVIAKQPDKLEYYVGEAIDLSGLEVLAAYSNGTTRSITGYQVSEKTAAKAGDAVITISYEGARASFTIHVKNLKLTLNITKKTMKAGESFQLIPDVYPAGSVYKAQFSSSDPAVASVNGDGNITANKAGMATITVSIGNSVTASCSVTVAAQVKAIKLKDTKKTLGVGEKFKLLYEFSSANNHSKVIFKSSKKSVAAVDAKGVITAKKTGTAIITVTLENGASVTCAITVKKAPASVKTGKSSLTLKVNGKYQTKVSLNKNSAGSVTYSSSDVSIVMVDKNGKLKAKKPGRAVITVKTYNGKTAKIAVTVTGK</sequence>
<dbReference type="InterPro" id="IPR022038">
    <property type="entry name" value="Ig-like_bact"/>
</dbReference>
<dbReference type="Pfam" id="PF07971">
    <property type="entry name" value="Glyco_hydro_92"/>
    <property type="match status" value="1"/>
</dbReference>
<dbReference type="FunFam" id="3.30.2080.10:FF:000001">
    <property type="entry name" value="Alpha-1,2-mannosidase subfamily"/>
    <property type="match status" value="1"/>
</dbReference>
<dbReference type="Gene3D" id="2.60.40.3630">
    <property type="match status" value="4"/>
</dbReference>
<dbReference type="Pfam" id="PF07523">
    <property type="entry name" value="Big_3"/>
    <property type="match status" value="4"/>
</dbReference>
<dbReference type="SMART" id="SM00606">
    <property type="entry name" value="CBD_IV"/>
    <property type="match status" value="1"/>
</dbReference>
<dbReference type="InterPro" id="IPR006584">
    <property type="entry name" value="Cellulose-bd_IV"/>
</dbReference>
<dbReference type="InterPro" id="IPR050883">
    <property type="entry name" value="PNGase"/>
</dbReference>
<dbReference type="SUPFAM" id="SSF48208">
    <property type="entry name" value="Six-hairpin glycosidases"/>
    <property type="match status" value="1"/>
</dbReference>
<dbReference type="GO" id="GO:0006516">
    <property type="term" value="P:glycoprotein catabolic process"/>
    <property type="evidence" value="ECO:0007669"/>
    <property type="project" value="TreeGrafter"/>
</dbReference>
<keyword evidence="5" id="KW-1185">Reference proteome</keyword>
<dbReference type="InterPro" id="IPR008964">
    <property type="entry name" value="Invasin/intimin_cell_adhesion"/>
</dbReference>
<feature type="domain" description="CBM6" evidence="3">
    <location>
        <begin position="1389"/>
        <end position="1518"/>
    </location>
</feature>
<dbReference type="Pfam" id="PF03422">
    <property type="entry name" value="CBM_6"/>
    <property type="match status" value="1"/>
</dbReference>
<dbReference type="CDD" id="cd04084">
    <property type="entry name" value="CBM6_xylanase-like"/>
    <property type="match status" value="1"/>
</dbReference>
<evidence type="ECO:0000256" key="2">
    <source>
        <dbReference type="SAM" id="SignalP"/>
    </source>
</evidence>
<dbReference type="InterPro" id="IPR012939">
    <property type="entry name" value="Glyco_hydro_92"/>
</dbReference>
<dbReference type="Gene3D" id="2.70.98.10">
    <property type="match status" value="1"/>
</dbReference>